<comment type="caution">
    <text evidence="4">The sequence shown here is derived from an EMBL/GenBank/DDBJ whole genome shotgun (WGS) entry which is preliminary data.</text>
</comment>
<sequence>MDLSLNKITDFKMDFFNLTGKAAIITGGNSGLGQGFALALAKAGADIFVVSMADDEVTKKLIEAEGVQYHIKIADITKDGVCKEIIDECIEVFGKVDILVNNAGIGINEKDVTKFTRFQWDKMVSVNLTAPFELAHEAAKQMIPQQSGKIINTCSLFSYLGGQWSPAYSATKHGLAGFTKAYCDELAQFNIQVNGIAPGYFATDVTKETRANPESNQRVLDHIPANRWGNIQDLMGAVVFLASDASNYVNGSLINVDGGYLVR</sequence>
<dbReference type="InterPro" id="IPR020904">
    <property type="entry name" value="Sc_DH/Rdtase_CS"/>
</dbReference>
<dbReference type="PROSITE" id="PS00061">
    <property type="entry name" value="ADH_SHORT"/>
    <property type="match status" value="1"/>
</dbReference>
<evidence type="ECO:0000313" key="4">
    <source>
        <dbReference type="EMBL" id="MDZ5711324.1"/>
    </source>
</evidence>
<proteinExistence type="inferred from homology"/>
<evidence type="ECO:0000256" key="3">
    <source>
        <dbReference type="RuleBase" id="RU000363"/>
    </source>
</evidence>
<evidence type="ECO:0000313" key="5">
    <source>
        <dbReference type="Proteomes" id="UP001292084"/>
    </source>
</evidence>
<comment type="similarity">
    <text evidence="1 3">Belongs to the short-chain dehydrogenases/reductases (SDR) family.</text>
</comment>
<evidence type="ECO:0000256" key="2">
    <source>
        <dbReference type="ARBA" id="ARBA00023002"/>
    </source>
</evidence>
<protein>
    <submittedName>
        <fullName evidence="4">SDR family oxidoreductase</fullName>
    </submittedName>
</protein>
<dbReference type="InterPro" id="IPR036291">
    <property type="entry name" value="NAD(P)-bd_dom_sf"/>
</dbReference>
<organism evidence="4 5">
    <name type="scientific">Jeotgalibacillus haloalkalitolerans</name>
    <dbReference type="NCBI Taxonomy" id="3104292"/>
    <lineage>
        <taxon>Bacteria</taxon>
        <taxon>Bacillati</taxon>
        <taxon>Bacillota</taxon>
        <taxon>Bacilli</taxon>
        <taxon>Bacillales</taxon>
        <taxon>Caryophanaceae</taxon>
        <taxon>Jeotgalibacillus</taxon>
    </lineage>
</organism>
<dbReference type="PRINTS" id="PR00080">
    <property type="entry name" value="SDRFAMILY"/>
</dbReference>
<name>A0ABU5KJ80_9BACL</name>
<dbReference type="CDD" id="cd05347">
    <property type="entry name" value="Ga5DH-like_SDR_c"/>
    <property type="match status" value="1"/>
</dbReference>
<gene>
    <name evidence="4" type="ORF">UFB30_03770</name>
</gene>
<dbReference type="EMBL" id="JAXQNN010000001">
    <property type="protein sequence ID" value="MDZ5711324.1"/>
    <property type="molecule type" value="Genomic_DNA"/>
</dbReference>
<dbReference type="RefSeq" id="WP_322420332.1">
    <property type="nucleotide sequence ID" value="NZ_JAXQNN010000001.1"/>
</dbReference>
<dbReference type="SUPFAM" id="SSF51735">
    <property type="entry name" value="NAD(P)-binding Rossmann-fold domains"/>
    <property type="match status" value="1"/>
</dbReference>
<evidence type="ECO:0000256" key="1">
    <source>
        <dbReference type="ARBA" id="ARBA00006484"/>
    </source>
</evidence>
<accession>A0ABU5KJ80</accession>
<dbReference type="Pfam" id="PF00106">
    <property type="entry name" value="adh_short"/>
    <property type="match status" value="1"/>
</dbReference>
<dbReference type="PANTHER" id="PTHR42760:SF5">
    <property type="entry name" value="2-DEHYDRO-3-DEOXY-D-GLUCONATE 5-DEHYDROGENASE"/>
    <property type="match status" value="1"/>
</dbReference>
<dbReference type="Proteomes" id="UP001292084">
    <property type="component" value="Unassembled WGS sequence"/>
</dbReference>
<dbReference type="PANTHER" id="PTHR42760">
    <property type="entry name" value="SHORT-CHAIN DEHYDROGENASES/REDUCTASES FAMILY MEMBER"/>
    <property type="match status" value="1"/>
</dbReference>
<dbReference type="Gene3D" id="3.40.50.720">
    <property type="entry name" value="NAD(P)-binding Rossmann-like Domain"/>
    <property type="match status" value="1"/>
</dbReference>
<keyword evidence="5" id="KW-1185">Reference proteome</keyword>
<dbReference type="InterPro" id="IPR002347">
    <property type="entry name" value="SDR_fam"/>
</dbReference>
<keyword evidence="2" id="KW-0560">Oxidoreductase</keyword>
<dbReference type="PRINTS" id="PR00081">
    <property type="entry name" value="GDHRDH"/>
</dbReference>
<reference evidence="4 5" key="1">
    <citation type="submission" date="2023-12" db="EMBL/GenBank/DDBJ databases">
        <title>Jeotgalibacillus haloalkaliphilus sp. nov., a novel salt-tolerant bacteria, isolated from the estuary of the Fenhe River into the Yellow River.</title>
        <authorList>
            <person name="Li Y."/>
        </authorList>
    </citation>
    <scope>NUCLEOTIDE SEQUENCE [LARGE SCALE GENOMIC DNA]</scope>
    <source>
        <strain evidence="4 5">HH7-29</strain>
    </source>
</reference>